<evidence type="ECO:0000313" key="3">
    <source>
        <dbReference type="EMBL" id="CAH0723440.1"/>
    </source>
</evidence>
<name>A0A8J9VBI4_9NEOP</name>
<dbReference type="Pfam" id="PF05585">
    <property type="entry name" value="DUF1758"/>
    <property type="match status" value="1"/>
</dbReference>
<dbReference type="EMBL" id="OV170223">
    <property type="protein sequence ID" value="CAH0723440.1"/>
    <property type="molecule type" value="Genomic_DNA"/>
</dbReference>
<feature type="compositionally biased region" description="Basic and acidic residues" evidence="1">
    <location>
        <begin position="114"/>
        <end position="125"/>
    </location>
</feature>
<dbReference type="AlphaFoldDB" id="A0A8J9VBI4"/>
<evidence type="ECO:0000313" key="4">
    <source>
        <dbReference type="Proteomes" id="UP000838878"/>
    </source>
</evidence>
<dbReference type="Gene3D" id="2.40.70.10">
    <property type="entry name" value="Acid Proteases"/>
    <property type="match status" value="1"/>
</dbReference>
<keyword evidence="4" id="KW-1185">Reference proteome</keyword>
<feature type="region of interest" description="Disordered" evidence="1">
    <location>
        <begin position="114"/>
        <end position="140"/>
    </location>
</feature>
<feature type="compositionally biased region" description="Polar residues" evidence="1">
    <location>
        <begin position="127"/>
        <end position="140"/>
    </location>
</feature>
<gene>
    <name evidence="3" type="ORF">BINO364_LOCUS9269</name>
</gene>
<proteinExistence type="predicted"/>
<dbReference type="Proteomes" id="UP000838878">
    <property type="component" value="Chromosome 3"/>
</dbReference>
<evidence type="ECO:0000259" key="2">
    <source>
        <dbReference type="Pfam" id="PF05585"/>
    </source>
</evidence>
<accession>A0A8J9VBI4</accession>
<feature type="domain" description="DUF1758" evidence="2">
    <location>
        <begin position="168"/>
        <end position="286"/>
    </location>
</feature>
<dbReference type="InterPro" id="IPR008737">
    <property type="entry name" value="DUF1758"/>
</dbReference>
<organism evidence="3 4">
    <name type="scientific">Brenthis ino</name>
    <name type="common">lesser marbled fritillary</name>
    <dbReference type="NCBI Taxonomy" id="405034"/>
    <lineage>
        <taxon>Eukaryota</taxon>
        <taxon>Metazoa</taxon>
        <taxon>Ecdysozoa</taxon>
        <taxon>Arthropoda</taxon>
        <taxon>Hexapoda</taxon>
        <taxon>Insecta</taxon>
        <taxon>Pterygota</taxon>
        <taxon>Neoptera</taxon>
        <taxon>Endopterygota</taxon>
        <taxon>Lepidoptera</taxon>
        <taxon>Glossata</taxon>
        <taxon>Ditrysia</taxon>
        <taxon>Papilionoidea</taxon>
        <taxon>Nymphalidae</taxon>
        <taxon>Heliconiinae</taxon>
        <taxon>Argynnini</taxon>
        <taxon>Brenthis</taxon>
    </lineage>
</organism>
<sequence>MSEPSVSTMYKESGIKVLIVKRSSIKGQITKFKNYLDKITRQSQLTGIEVAELSLKVSRFESLSAKYDELQTQIELINADTLDEELDERERIEQDIILCTAMAKNIIEEQNELKNLEQDKRRPDTPKVNNASGDVSETSANYSNKNSNQVILSTAQVYILNPTTNEPLKVRALLDSGSQSSFITKSLQQKLAINSNPISVNVIGIGHSDNQIKESCVIQLKSIYNNFKTKLNCLVLHRLTGNLPKAPINIQQLNIPSHLHLADPDFNQPAPIDILIGADLFWQLMKNDRISLGANNPILQYSSFGWLIGGPISYQAKQVLCNNSVINDNFPNENKIDNLLAKFWELEELPQKTILSETELTCENHFRSHTLRLPSGSDGVTPVIRSVVRDVALEGTSGNREALRELARQRASQLLDQNRKQQDTRVNERRKPPHVFHENDMVFVHKNSQSVGKLDSGMRGPYKVVRALPHGRYELKLISGSLGKTTEAAAEHISAWHGEWTPDVCAVFFECDENESCSDDSIIAGPSHLRDVTIAERAGEGAPPSGEAVLAENAQE</sequence>
<reference evidence="3" key="1">
    <citation type="submission" date="2021-12" db="EMBL/GenBank/DDBJ databases">
        <authorList>
            <person name="Martin H S."/>
        </authorList>
    </citation>
    <scope>NUCLEOTIDE SEQUENCE</scope>
</reference>
<dbReference type="PANTHER" id="PTHR47331">
    <property type="entry name" value="PHD-TYPE DOMAIN-CONTAINING PROTEIN"/>
    <property type="match status" value="1"/>
</dbReference>
<evidence type="ECO:0000256" key="1">
    <source>
        <dbReference type="SAM" id="MobiDB-lite"/>
    </source>
</evidence>
<feature type="non-terminal residue" evidence="3">
    <location>
        <position position="556"/>
    </location>
</feature>
<dbReference type="PANTHER" id="PTHR47331:SF1">
    <property type="entry name" value="GAG-LIKE PROTEIN"/>
    <property type="match status" value="1"/>
</dbReference>
<protein>
    <recommendedName>
        <fullName evidence="2">DUF1758 domain-containing protein</fullName>
    </recommendedName>
</protein>
<dbReference type="OrthoDB" id="417598at2759"/>
<dbReference type="InterPro" id="IPR021109">
    <property type="entry name" value="Peptidase_aspartic_dom_sf"/>
</dbReference>